<dbReference type="InterPro" id="IPR011009">
    <property type="entry name" value="Kinase-like_dom_sf"/>
</dbReference>
<dbReference type="SUPFAM" id="SSF56112">
    <property type="entry name" value="Protein kinase-like (PK-like)"/>
    <property type="match status" value="1"/>
</dbReference>
<keyword evidence="6" id="KW-0418">Kinase</keyword>
<evidence type="ECO:0000256" key="2">
    <source>
        <dbReference type="ARBA" id="ARBA00012513"/>
    </source>
</evidence>
<dbReference type="PANTHER" id="PTHR22984">
    <property type="entry name" value="SERINE/THREONINE-PROTEIN KINASE PIM"/>
    <property type="match status" value="1"/>
</dbReference>
<dbReference type="SMART" id="SM00220">
    <property type="entry name" value="S_TKc"/>
    <property type="match status" value="1"/>
</dbReference>
<dbReference type="Gene3D" id="1.10.510.10">
    <property type="entry name" value="Transferase(Phosphotransferase) domain 1"/>
    <property type="match status" value="1"/>
</dbReference>
<evidence type="ECO:0000256" key="8">
    <source>
        <dbReference type="ARBA" id="ARBA00047899"/>
    </source>
</evidence>
<dbReference type="Gene3D" id="3.30.200.20">
    <property type="entry name" value="Phosphorylase Kinase, domain 1"/>
    <property type="match status" value="1"/>
</dbReference>
<dbReference type="InterPro" id="IPR008271">
    <property type="entry name" value="Ser/Thr_kinase_AS"/>
</dbReference>
<comment type="catalytic activity">
    <reaction evidence="9">
        <text>L-seryl-[protein] + ATP = O-phospho-L-seryl-[protein] + ADP + H(+)</text>
        <dbReference type="Rhea" id="RHEA:17989"/>
        <dbReference type="Rhea" id="RHEA-COMP:9863"/>
        <dbReference type="Rhea" id="RHEA-COMP:11604"/>
        <dbReference type="ChEBI" id="CHEBI:15378"/>
        <dbReference type="ChEBI" id="CHEBI:29999"/>
        <dbReference type="ChEBI" id="CHEBI:30616"/>
        <dbReference type="ChEBI" id="CHEBI:83421"/>
        <dbReference type="ChEBI" id="CHEBI:456216"/>
        <dbReference type="EC" id="2.7.11.1"/>
    </reaction>
</comment>
<evidence type="ECO:0000256" key="4">
    <source>
        <dbReference type="ARBA" id="ARBA00022679"/>
    </source>
</evidence>
<keyword evidence="5" id="KW-0547">Nucleotide-binding</keyword>
<evidence type="ECO:0000313" key="12">
    <source>
        <dbReference type="Proteomes" id="UP001529510"/>
    </source>
</evidence>
<dbReference type="Pfam" id="PF00069">
    <property type="entry name" value="Pkinase"/>
    <property type="match status" value="1"/>
</dbReference>
<comment type="caution">
    <text evidence="11">The sequence shown here is derived from an EMBL/GenBank/DDBJ whole genome shotgun (WGS) entry which is preliminary data.</text>
</comment>
<comment type="catalytic activity">
    <reaction evidence="8">
        <text>L-threonyl-[protein] + ATP = O-phospho-L-threonyl-[protein] + ADP + H(+)</text>
        <dbReference type="Rhea" id="RHEA:46608"/>
        <dbReference type="Rhea" id="RHEA-COMP:11060"/>
        <dbReference type="Rhea" id="RHEA-COMP:11605"/>
        <dbReference type="ChEBI" id="CHEBI:15378"/>
        <dbReference type="ChEBI" id="CHEBI:30013"/>
        <dbReference type="ChEBI" id="CHEBI:30616"/>
        <dbReference type="ChEBI" id="CHEBI:61977"/>
        <dbReference type="ChEBI" id="CHEBI:456216"/>
        <dbReference type="EC" id="2.7.11.1"/>
    </reaction>
</comment>
<dbReference type="Proteomes" id="UP001529510">
    <property type="component" value="Unassembled WGS sequence"/>
</dbReference>
<dbReference type="GO" id="GO:0004674">
    <property type="term" value="F:protein serine/threonine kinase activity"/>
    <property type="evidence" value="ECO:0007669"/>
    <property type="project" value="UniProtKB-KW"/>
</dbReference>
<comment type="similarity">
    <text evidence="1">Belongs to the protein kinase superfamily. CAMK Ser/Thr protein kinase family. PIM subfamily.</text>
</comment>
<evidence type="ECO:0000256" key="6">
    <source>
        <dbReference type="ARBA" id="ARBA00022777"/>
    </source>
</evidence>
<evidence type="ECO:0000256" key="7">
    <source>
        <dbReference type="ARBA" id="ARBA00022840"/>
    </source>
</evidence>
<protein>
    <recommendedName>
        <fullName evidence="2">non-specific serine/threonine protein kinase</fullName>
        <ecNumber evidence="2">2.7.11.1</ecNumber>
    </recommendedName>
</protein>
<keyword evidence="7" id="KW-0067">ATP-binding</keyword>
<evidence type="ECO:0000256" key="3">
    <source>
        <dbReference type="ARBA" id="ARBA00022527"/>
    </source>
</evidence>
<dbReference type="GO" id="GO:0005524">
    <property type="term" value="F:ATP binding"/>
    <property type="evidence" value="ECO:0007669"/>
    <property type="project" value="UniProtKB-KW"/>
</dbReference>
<evidence type="ECO:0000256" key="9">
    <source>
        <dbReference type="ARBA" id="ARBA00048679"/>
    </source>
</evidence>
<reference evidence="11 12" key="1">
    <citation type="submission" date="2024-05" db="EMBL/GenBank/DDBJ databases">
        <title>Genome sequencing and assembly of Indian major carp, Cirrhinus mrigala (Hamilton, 1822).</title>
        <authorList>
            <person name="Mohindra V."/>
            <person name="Chowdhury L.M."/>
            <person name="Lal K."/>
            <person name="Jena J.K."/>
        </authorList>
    </citation>
    <scope>NUCLEOTIDE SEQUENCE [LARGE SCALE GENOMIC DNA]</scope>
    <source>
        <strain evidence="11">CM1030</strain>
        <tissue evidence="11">Blood</tissue>
    </source>
</reference>
<keyword evidence="3" id="KW-0723">Serine/threonine-protein kinase</keyword>
<accession>A0ABD0QJ40</accession>
<feature type="domain" description="Protein kinase" evidence="10">
    <location>
        <begin position="1"/>
        <end position="183"/>
    </location>
</feature>
<dbReference type="PANTHER" id="PTHR22984:SF11">
    <property type="entry name" value="AURORA KINASE-RELATED"/>
    <property type="match status" value="1"/>
</dbReference>
<dbReference type="EC" id="2.7.11.1" evidence="2"/>
<evidence type="ECO:0000259" key="10">
    <source>
        <dbReference type="PROSITE" id="PS50011"/>
    </source>
</evidence>
<sequence length="183" mass="21028">NRFSKPLPAEVAAMIFMNRGPRVPYIIQLLDWYETPAEYILVLERPTPCEDMMQFLRRCNGRLTEPAARIVMQQVVSAAIICCRRGIVHRDIKLENLLVNKHTLQIKLIDFGCSERLRRSPYSGFCGTKVYAPPEISTGSYHGKPATVYSLGMLLYRMVCGKFPGLQLQHIFDRTWYTGELSR</sequence>
<dbReference type="InterPro" id="IPR051138">
    <property type="entry name" value="PIM_Ser/Thr_kinase"/>
</dbReference>
<evidence type="ECO:0000256" key="1">
    <source>
        <dbReference type="ARBA" id="ARBA00005505"/>
    </source>
</evidence>
<feature type="non-terminal residue" evidence="11">
    <location>
        <position position="1"/>
    </location>
</feature>
<feature type="non-terminal residue" evidence="11">
    <location>
        <position position="183"/>
    </location>
</feature>
<dbReference type="PROSITE" id="PS50011">
    <property type="entry name" value="PROTEIN_KINASE_DOM"/>
    <property type="match status" value="1"/>
</dbReference>
<organism evidence="11 12">
    <name type="scientific">Cirrhinus mrigala</name>
    <name type="common">Mrigala</name>
    <dbReference type="NCBI Taxonomy" id="683832"/>
    <lineage>
        <taxon>Eukaryota</taxon>
        <taxon>Metazoa</taxon>
        <taxon>Chordata</taxon>
        <taxon>Craniata</taxon>
        <taxon>Vertebrata</taxon>
        <taxon>Euteleostomi</taxon>
        <taxon>Actinopterygii</taxon>
        <taxon>Neopterygii</taxon>
        <taxon>Teleostei</taxon>
        <taxon>Ostariophysi</taxon>
        <taxon>Cypriniformes</taxon>
        <taxon>Cyprinidae</taxon>
        <taxon>Labeoninae</taxon>
        <taxon>Labeonini</taxon>
        <taxon>Cirrhinus</taxon>
    </lineage>
</organism>
<dbReference type="AlphaFoldDB" id="A0ABD0QJ40"/>
<dbReference type="InterPro" id="IPR000719">
    <property type="entry name" value="Prot_kinase_dom"/>
</dbReference>
<proteinExistence type="inferred from homology"/>
<evidence type="ECO:0000313" key="11">
    <source>
        <dbReference type="EMBL" id="KAL0186251.1"/>
    </source>
</evidence>
<keyword evidence="4" id="KW-0808">Transferase</keyword>
<keyword evidence="12" id="KW-1185">Reference proteome</keyword>
<evidence type="ECO:0000256" key="5">
    <source>
        <dbReference type="ARBA" id="ARBA00022741"/>
    </source>
</evidence>
<gene>
    <name evidence="11" type="ORF">M9458_017921</name>
</gene>
<dbReference type="EMBL" id="JAMKFB020000008">
    <property type="protein sequence ID" value="KAL0186251.1"/>
    <property type="molecule type" value="Genomic_DNA"/>
</dbReference>
<name>A0ABD0QJ40_CIRMR</name>
<dbReference type="PROSITE" id="PS00108">
    <property type="entry name" value="PROTEIN_KINASE_ST"/>
    <property type="match status" value="1"/>
</dbReference>